<comment type="caution">
    <text evidence="2">The sequence shown here is derived from an EMBL/GenBank/DDBJ whole genome shotgun (WGS) entry which is preliminary data.</text>
</comment>
<dbReference type="AlphaFoldDB" id="X1KKG4"/>
<protein>
    <recommendedName>
        <fullName evidence="1">DUF83 domain-containing protein</fullName>
    </recommendedName>
</protein>
<feature type="non-terminal residue" evidence="2">
    <location>
        <position position="157"/>
    </location>
</feature>
<reference evidence="2" key="1">
    <citation type="journal article" date="2014" name="Front. Microbiol.">
        <title>High frequency of phylogenetically diverse reductive dehalogenase-homologous genes in deep subseafloor sedimentary metagenomes.</title>
        <authorList>
            <person name="Kawai M."/>
            <person name="Futagami T."/>
            <person name="Toyoda A."/>
            <person name="Takaki Y."/>
            <person name="Nishi S."/>
            <person name="Hori S."/>
            <person name="Arai W."/>
            <person name="Tsubouchi T."/>
            <person name="Morono Y."/>
            <person name="Uchiyama I."/>
            <person name="Ito T."/>
            <person name="Fujiyama A."/>
            <person name="Inagaki F."/>
            <person name="Takami H."/>
        </authorList>
    </citation>
    <scope>NUCLEOTIDE SEQUENCE</scope>
    <source>
        <strain evidence="2">Expedition CK06-06</strain>
    </source>
</reference>
<feature type="domain" description="DUF83" evidence="1">
    <location>
        <begin position="13"/>
        <end position="156"/>
    </location>
</feature>
<dbReference type="Pfam" id="PF01930">
    <property type="entry name" value="Cas_Cas4"/>
    <property type="match status" value="1"/>
</dbReference>
<dbReference type="InterPro" id="IPR011604">
    <property type="entry name" value="PDDEXK-like_dom_sf"/>
</dbReference>
<dbReference type="EMBL" id="BARU01038248">
    <property type="protein sequence ID" value="GAH82563.1"/>
    <property type="molecule type" value="Genomic_DNA"/>
</dbReference>
<dbReference type="Gene3D" id="3.90.320.10">
    <property type="match status" value="1"/>
</dbReference>
<gene>
    <name evidence="2" type="ORF">S03H2_59479</name>
</gene>
<dbReference type="PANTHER" id="PTHR37168">
    <property type="entry name" value="CRISPR-ASSOCIATED EXONUCLEASE CAS4"/>
    <property type="match status" value="1"/>
</dbReference>
<name>X1KKG4_9ZZZZ</name>
<dbReference type="InterPro" id="IPR022765">
    <property type="entry name" value="Dna2/Cas4_DUF83"/>
</dbReference>
<evidence type="ECO:0000259" key="1">
    <source>
        <dbReference type="Pfam" id="PF01930"/>
    </source>
</evidence>
<organism evidence="2">
    <name type="scientific">marine sediment metagenome</name>
    <dbReference type="NCBI Taxonomy" id="412755"/>
    <lineage>
        <taxon>unclassified sequences</taxon>
        <taxon>metagenomes</taxon>
        <taxon>ecological metagenomes</taxon>
    </lineage>
</organism>
<sequence>MFNVEDLQELHVTGTKVNYYVICKRKLWLFARHLTMEHSSDQVRLGKHLHERSYPRERHRELDIDGLIHIDMVGQRLREVKSSRKMLRAHRMQILFYLYYLKRLGVEGLEGEMNFPKERRKEVVRLDAEGKRQVEEAIEDIMRIEGMQSAPEAEFKT</sequence>
<evidence type="ECO:0000313" key="2">
    <source>
        <dbReference type="EMBL" id="GAH82563.1"/>
    </source>
</evidence>
<dbReference type="PANTHER" id="PTHR37168:SF1">
    <property type="entry name" value="CRISPR-ASSOCIATED EXONUCLEASE CAS4"/>
    <property type="match status" value="1"/>
</dbReference>
<proteinExistence type="predicted"/>
<accession>X1KKG4</accession>